<dbReference type="Proteomes" id="UP001138802">
    <property type="component" value="Unassembled WGS sequence"/>
</dbReference>
<dbReference type="EMBL" id="NRSD01000001">
    <property type="protein sequence ID" value="MBK1643307.1"/>
    <property type="molecule type" value="Genomic_DNA"/>
</dbReference>
<dbReference type="RefSeq" id="WP_200386089.1">
    <property type="nucleotide sequence ID" value="NZ_NRSD01000001.1"/>
</dbReference>
<sequence>MYRLTSHSQIAEIPATDWDRLAGDDSPFLRHAFLHAMEAHGCVGEALGWIPRHLALWDTSGTLVAAAPCYLKFNSYGEFVFDWSWADAYRRNGLAYYPKLVIASPYTPATGPRILTGNAPGRSQHARALISGALRFAEETGVSSLHWLFTADDEQALLEEQGLLTRTGCQFHWRNQGFASFDDLLASFTSEKRKKVKRERRRVIEAGVRIRRIRGDQVTEAEWATFHRLYCDTFDKRGGIPTLSMPFFLAIAETMGEQLLLVLAEHGQATVAAAFDLIGTRTLYGRHWGCFQDFHSLHFEACYYQGLEFCIEQGLERFEPGAQGEHKVSRGFLPTPTWSAHWVADPQFRVAIEQFVQMETAGMQDYLAQMRTHSPYRQDPPPATGALS</sequence>
<gene>
    <name evidence="1" type="ORF">CKO25_01285</name>
</gene>
<dbReference type="Gene3D" id="3.40.630.30">
    <property type="match status" value="1"/>
</dbReference>
<reference evidence="1 2" key="1">
    <citation type="journal article" date="2020" name="Microorganisms">
        <title>Osmotic Adaptation and Compatible Solute Biosynthesis of Phototrophic Bacteria as Revealed from Genome Analyses.</title>
        <authorList>
            <person name="Imhoff J.F."/>
            <person name="Rahn T."/>
            <person name="Kunzel S."/>
            <person name="Keller A."/>
            <person name="Neulinger S.C."/>
        </authorList>
    </citation>
    <scope>NUCLEOTIDE SEQUENCE [LARGE SCALE GENOMIC DNA]</scope>
    <source>
        <strain evidence="1 2">DSM 21303</strain>
    </source>
</reference>
<proteinExistence type="predicted"/>
<evidence type="ECO:0000313" key="1">
    <source>
        <dbReference type="EMBL" id="MBK1643307.1"/>
    </source>
</evidence>
<name>A0A9X1B748_9GAMM</name>
<dbReference type="InterPro" id="IPR016181">
    <property type="entry name" value="Acyl_CoA_acyltransferase"/>
</dbReference>
<comment type="caution">
    <text evidence="1">The sequence shown here is derived from an EMBL/GenBank/DDBJ whole genome shotgun (WGS) entry which is preliminary data.</text>
</comment>
<dbReference type="PANTHER" id="PTHR47017">
    <property type="entry name" value="ACYL-COA"/>
    <property type="match status" value="1"/>
</dbReference>
<dbReference type="AlphaFoldDB" id="A0A9X1B748"/>
<keyword evidence="2" id="KW-1185">Reference proteome</keyword>
<evidence type="ECO:0000313" key="2">
    <source>
        <dbReference type="Proteomes" id="UP001138802"/>
    </source>
</evidence>
<dbReference type="Pfam" id="PF04339">
    <property type="entry name" value="FemAB_like"/>
    <property type="match status" value="1"/>
</dbReference>
<accession>A0A9X1B748</accession>
<dbReference type="SUPFAM" id="SSF55729">
    <property type="entry name" value="Acyl-CoA N-acyltransferases (Nat)"/>
    <property type="match status" value="1"/>
</dbReference>
<dbReference type="PANTHER" id="PTHR47017:SF1">
    <property type="entry name" value="ACYL-COA"/>
    <property type="match status" value="1"/>
</dbReference>
<protein>
    <submittedName>
        <fullName evidence="1">GNAT family N-acetyltransferase</fullName>
    </submittedName>
</protein>
<dbReference type="InterPro" id="IPR007434">
    <property type="entry name" value="FemAB-like"/>
</dbReference>
<organism evidence="1 2">
    <name type="scientific">Thiocapsa imhoffii</name>
    <dbReference type="NCBI Taxonomy" id="382777"/>
    <lineage>
        <taxon>Bacteria</taxon>
        <taxon>Pseudomonadati</taxon>
        <taxon>Pseudomonadota</taxon>
        <taxon>Gammaproteobacteria</taxon>
        <taxon>Chromatiales</taxon>
        <taxon>Chromatiaceae</taxon>
        <taxon>Thiocapsa</taxon>
    </lineage>
</organism>